<dbReference type="AlphaFoldDB" id="A0A844ZMD4"/>
<reference evidence="2 3" key="1">
    <citation type="submission" date="2019-12" db="EMBL/GenBank/DDBJ databases">
        <title>Genomic-based taxomic classification of the family Erythrobacteraceae.</title>
        <authorList>
            <person name="Xu L."/>
        </authorList>
    </citation>
    <scope>NUCLEOTIDE SEQUENCE [LARGE SCALE GENOMIC DNA]</scope>
    <source>
        <strain evidence="2 3">JCM 16339</strain>
    </source>
</reference>
<dbReference type="PROSITE" id="PS50076">
    <property type="entry name" value="DNAJ_2"/>
    <property type="match status" value="1"/>
</dbReference>
<name>A0A844ZMD4_9SPHN</name>
<evidence type="ECO:0000313" key="2">
    <source>
        <dbReference type="EMBL" id="MXO88714.1"/>
    </source>
</evidence>
<accession>A0A844ZMD4</accession>
<evidence type="ECO:0000313" key="3">
    <source>
        <dbReference type="Proteomes" id="UP000435243"/>
    </source>
</evidence>
<dbReference type="InterPro" id="IPR001623">
    <property type="entry name" value="DnaJ_domain"/>
</dbReference>
<proteinExistence type="predicted"/>
<dbReference type="RefSeq" id="WP_160590982.1">
    <property type="nucleotide sequence ID" value="NZ_BAAAFP010000001.1"/>
</dbReference>
<dbReference type="Proteomes" id="UP000435243">
    <property type="component" value="Unassembled WGS sequence"/>
</dbReference>
<protein>
    <submittedName>
        <fullName evidence="2">Molecular chaperone DnaJ</fullName>
    </submittedName>
</protein>
<feature type="domain" description="J" evidence="1">
    <location>
        <begin position="37"/>
        <end position="95"/>
    </location>
</feature>
<dbReference type="Gene3D" id="1.10.287.110">
    <property type="entry name" value="DnaJ domain"/>
    <property type="match status" value="1"/>
</dbReference>
<sequence length="95" mass="10520">MTRLIVLAALGCIAFKMITGRWPWEKKISTRGLAIYRARRLLGVEAGAGREEIVAAHKRLVTMVHPDKGGTNEQVHEANAARDLLFDELPGRSVN</sequence>
<dbReference type="InterPro" id="IPR036869">
    <property type="entry name" value="J_dom_sf"/>
</dbReference>
<evidence type="ECO:0000259" key="1">
    <source>
        <dbReference type="PROSITE" id="PS50076"/>
    </source>
</evidence>
<gene>
    <name evidence="2" type="ORF">GRI32_08165</name>
</gene>
<dbReference type="SUPFAM" id="SSF46565">
    <property type="entry name" value="Chaperone J-domain"/>
    <property type="match status" value="1"/>
</dbReference>
<keyword evidence="3" id="KW-1185">Reference proteome</keyword>
<dbReference type="EMBL" id="WTYY01000003">
    <property type="protein sequence ID" value="MXO88714.1"/>
    <property type="molecule type" value="Genomic_DNA"/>
</dbReference>
<dbReference type="OrthoDB" id="9811070at2"/>
<comment type="caution">
    <text evidence="2">The sequence shown here is derived from an EMBL/GenBank/DDBJ whole genome shotgun (WGS) entry which is preliminary data.</text>
</comment>
<dbReference type="CDD" id="cd06257">
    <property type="entry name" value="DnaJ"/>
    <property type="match status" value="1"/>
</dbReference>
<organism evidence="2 3">
    <name type="scientific">Alteraurantiacibacter aestuarii</name>
    <dbReference type="NCBI Taxonomy" id="650004"/>
    <lineage>
        <taxon>Bacteria</taxon>
        <taxon>Pseudomonadati</taxon>
        <taxon>Pseudomonadota</taxon>
        <taxon>Alphaproteobacteria</taxon>
        <taxon>Sphingomonadales</taxon>
        <taxon>Erythrobacteraceae</taxon>
        <taxon>Alteraurantiacibacter</taxon>
    </lineage>
</organism>